<feature type="compositionally biased region" description="Pro residues" evidence="1">
    <location>
        <begin position="230"/>
        <end position="242"/>
    </location>
</feature>
<keyword evidence="4" id="KW-1185">Reference proteome</keyword>
<dbReference type="InterPro" id="IPR021136">
    <property type="entry name" value="Flagellar_hook_control-like_C"/>
</dbReference>
<evidence type="ECO:0000313" key="3">
    <source>
        <dbReference type="EMBL" id="TCZ57978.1"/>
    </source>
</evidence>
<sequence>MSRSSRKPVATIVSSGIAFVPAAMSPAPTPTQHQVPGLRAPAGVPATAQGFARVLDQVAPSRSEAPAEVMDAAPASSRPDRTAPPDATSSRRGGADEARMPPAEATPPPREGAGATAAAATSPARTATGVKTPRPDSPETEPGTPDAATMAAAFAGNGPAPIPTLPGLPPTTPALPTNPDSAAAGEMAAQAPAPAIEGAIPTGLTAPSPVPAEGSQPSPGEEALATGAPMPCPGLPSGPGRPGPDMAARPARAPRGSGGADRAQAGADPSAAAQSPSGSARPVEIARPAGPGQTNFPPAQEDPASGSRFEIGSVAPVPGAPSRLDPAVVPVPQPGPGMTAPPTFSPAPGSAAYAATAPSLAGQIVPGLVTMGVQPAAGGAPARLSVALRPLELGRLDIAVERGRDGGARIHVLAERPETLALLQRDAAILVAALEQAGLGGTGGTLDLGLARQESGQSGGAAAGGEGQGGQAPAGRGQGQDKRGRPASPPQHSGSRSLRGLLDIAL</sequence>
<feature type="domain" description="Flagellar hook-length control protein-like C-terminal" evidence="2">
    <location>
        <begin position="380"/>
        <end position="442"/>
    </location>
</feature>
<gene>
    <name evidence="3" type="ORF">EXY23_17510</name>
</gene>
<feature type="region of interest" description="Disordered" evidence="1">
    <location>
        <begin position="22"/>
        <end position="42"/>
    </location>
</feature>
<proteinExistence type="predicted"/>
<feature type="compositionally biased region" description="Gly residues" evidence="1">
    <location>
        <begin position="457"/>
        <end position="478"/>
    </location>
</feature>
<evidence type="ECO:0000313" key="4">
    <source>
        <dbReference type="Proteomes" id="UP000295023"/>
    </source>
</evidence>
<comment type="caution">
    <text evidence="3">The sequence shown here is derived from an EMBL/GenBank/DDBJ whole genome shotgun (WGS) entry which is preliminary data.</text>
</comment>
<dbReference type="OrthoDB" id="7203912at2"/>
<evidence type="ECO:0000256" key="1">
    <source>
        <dbReference type="SAM" id="MobiDB-lite"/>
    </source>
</evidence>
<feature type="compositionally biased region" description="Low complexity" evidence="1">
    <location>
        <begin position="111"/>
        <end position="129"/>
    </location>
</feature>
<feature type="region of interest" description="Disordered" evidence="1">
    <location>
        <begin position="55"/>
        <end position="327"/>
    </location>
</feature>
<dbReference type="AlphaFoldDB" id="A0A4V2WKB4"/>
<keyword evidence="3" id="KW-0282">Flagellum</keyword>
<keyword evidence="3" id="KW-0966">Cell projection</keyword>
<feature type="compositionally biased region" description="Low complexity" evidence="1">
    <location>
        <begin position="174"/>
        <end position="200"/>
    </location>
</feature>
<feature type="compositionally biased region" description="Low complexity" evidence="1">
    <location>
        <begin position="243"/>
        <end position="281"/>
    </location>
</feature>
<dbReference type="EMBL" id="SKBM01000017">
    <property type="protein sequence ID" value="TCZ57978.1"/>
    <property type="molecule type" value="Genomic_DNA"/>
</dbReference>
<dbReference type="InterPro" id="IPR038610">
    <property type="entry name" value="FliK-like_C_sf"/>
</dbReference>
<name>A0A4V2WKB4_9PROT</name>
<reference evidence="3 4" key="1">
    <citation type="submission" date="2019-03" db="EMBL/GenBank/DDBJ databases">
        <title>Paracraurococcus aquatilis NE82 genome sequence.</title>
        <authorList>
            <person name="Zhao Y."/>
            <person name="Du Z."/>
        </authorList>
    </citation>
    <scope>NUCLEOTIDE SEQUENCE [LARGE SCALE GENOMIC DNA]</scope>
    <source>
        <strain evidence="3 4">NE82</strain>
    </source>
</reference>
<feature type="region of interest" description="Disordered" evidence="1">
    <location>
        <begin position="450"/>
        <end position="506"/>
    </location>
</feature>
<dbReference type="Pfam" id="PF02120">
    <property type="entry name" value="Flg_hook"/>
    <property type="match status" value="1"/>
</dbReference>
<evidence type="ECO:0000259" key="2">
    <source>
        <dbReference type="Pfam" id="PF02120"/>
    </source>
</evidence>
<protein>
    <submittedName>
        <fullName evidence="3">Flagellar hook-length control protein FliK</fullName>
    </submittedName>
</protein>
<feature type="compositionally biased region" description="Low complexity" evidence="1">
    <location>
        <begin position="142"/>
        <end position="159"/>
    </location>
</feature>
<dbReference type="Gene3D" id="3.30.750.140">
    <property type="match status" value="1"/>
</dbReference>
<organism evidence="3 4">
    <name type="scientific">Roseicella aquatilis</name>
    <dbReference type="NCBI Taxonomy" id="2527868"/>
    <lineage>
        <taxon>Bacteria</taxon>
        <taxon>Pseudomonadati</taxon>
        <taxon>Pseudomonadota</taxon>
        <taxon>Alphaproteobacteria</taxon>
        <taxon>Acetobacterales</taxon>
        <taxon>Roseomonadaceae</taxon>
        <taxon>Roseicella</taxon>
    </lineage>
</organism>
<dbReference type="Proteomes" id="UP000295023">
    <property type="component" value="Unassembled WGS sequence"/>
</dbReference>
<feature type="compositionally biased region" description="Pro residues" evidence="1">
    <location>
        <begin position="160"/>
        <end position="173"/>
    </location>
</feature>
<keyword evidence="3" id="KW-0969">Cilium</keyword>
<accession>A0A4V2WKB4</accession>